<evidence type="ECO:0000259" key="7">
    <source>
        <dbReference type="PROSITE" id="PS51767"/>
    </source>
</evidence>
<dbReference type="STRING" id="1231657.A0A1Y1ZJ62"/>
<dbReference type="PANTHER" id="PTHR47966:SF1">
    <property type="entry name" value="ASPARTYL PROTEINASE"/>
    <property type="match status" value="1"/>
</dbReference>
<evidence type="ECO:0000256" key="6">
    <source>
        <dbReference type="SAM" id="MobiDB-lite"/>
    </source>
</evidence>
<dbReference type="AlphaFoldDB" id="A0A1Y1ZJ62"/>
<keyword evidence="4" id="KW-0378">Hydrolase</keyword>
<dbReference type="PRINTS" id="PR00792">
    <property type="entry name" value="PEPSIN"/>
</dbReference>
<sequence>MASFQRIAIHRSPKYKHNGMKSYIWAMSKYGFDGTKPGPYFQAKVFSAQGKFGTGHKVGGRMHSHYVLRKHLEAQESGYGQSRAAASGGDQAPADAQSGEVTAEDIQNDSLYLCPVSVGTPAQKLYLDFDTGSSDLWVWSTELPQNILSQANAQNQQVAFNPTKSSTFKKLGDSTWKISYGDSSSASGDVGTDVVDLGGLKVEGQAIELAKELSAQFVQGNGSGLLGLAFSSINTISPTPQKTPVDNLIADKDITQQLFTAYLGSWRDTDEPDKGESFYTFGYIDQDVMKAAGATEPNYADVDSSQGFWQIPSTSAVINGKTIDRSGNTSIMDTGTTLCLVDDALVEAVYAAIPGSKYDSTQQGYLFPSSTTADQLPEITLAIGDNQVAFQKEDLGFADAGNGMVYGSIQSRGSMNMDIYGDAVLKAIYAIFDMNNGSPRFGWVQRKETNQNTAVPPSQS</sequence>
<dbReference type="CDD" id="cd06097">
    <property type="entry name" value="Aspergillopepsin_like"/>
    <property type="match status" value="1"/>
</dbReference>
<evidence type="ECO:0000256" key="3">
    <source>
        <dbReference type="ARBA" id="ARBA00022750"/>
    </source>
</evidence>
<feature type="active site" evidence="5">
    <location>
        <position position="130"/>
    </location>
</feature>
<dbReference type="FunFam" id="2.40.70.10:FF:000092">
    <property type="entry name" value="Aspartic endopeptidase (AP1)"/>
    <property type="match status" value="1"/>
</dbReference>
<dbReference type="InterPro" id="IPR001461">
    <property type="entry name" value="Aspartic_peptidase_A1"/>
</dbReference>
<dbReference type="SUPFAM" id="SSF50630">
    <property type="entry name" value="Acid proteases"/>
    <property type="match status" value="1"/>
</dbReference>
<name>A0A1Y1ZJ62_9PLEO</name>
<dbReference type="GO" id="GO:0004190">
    <property type="term" value="F:aspartic-type endopeptidase activity"/>
    <property type="evidence" value="ECO:0007669"/>
    <property type="project" value="UniProtKB-KW"/>
</dbReference>
<evidence type="ECO:0000256" key="1">
    <source>
        <dbReference type="ARBA" id="ARBA00007447"/>
    </source>
</evidence>
<dbReference type="OrthoDB" id="2747330at2759"/>
<dbReference type="Gene3D" id="2.40.70.10">
    <property type="entry name" value="Acid Proteases"/>
    <property type="match status" value="2"/>
</dbReference>
<gene>
    <name evidence="8" type="ORF">BCR34DRAFT_486001</name>
</gene>
<comment type="caution">
    <text evidence="8">The sequence shown here is derived from an EMBL/GenBank/DDBJ whole genome shotgun (WGS) entry which is preliminary data.</text>
</comment>
<evidence type="ECO:0000256" key="2">
    <source>
        <dbReference type="ARBA" id="ARBA00022670"/>
    </source>
</evidence>
<dbReference type="Pfam" id="PF00026">
    <property type="entry name" value="Asp"/>
    <property type="match status" value="1"/>
</dbReference>
<dbReference type="InterPro" id="IPR034163">
    <property type="entry name" value="Aspergillopepsin-like_cat_dom"/>
</dbReference>
<protein>
    <submittedName>
        <fullName evidence="8">Aspartic peptidase domain-containing protein</fullName>
    </submittedName>
</protein>
<comment type="similarity">
    <text evidence="1">Belongs to the peptidase A1 family.</text>
</comment>
<dbReference type="PANTHER" id="PTHR47966">
    <property type="entry name" value="BETA-SITE APP-CLEAVING ENZYME, ISOFORM A-RELATED"/>
    <property type="match status" value="1"/>
</dbReference>
<evidence type="ECO:0000256" key="4">
    <source>
        <dbReference type="ARBA" id="ARBA00022801"/>
    </source>
</evidence>
<reference evidence="8 9" key="1">
    <citation type="submission" date="2016-07" db="EMBL/GenBank/DDBJ databases">
        <title>Pervasive Adenine N6-methylation of Active Genes in Fungi.</title>
        <authorList>
            <consortium name="DOE Joint Genome Institute"/>
            <person name="Mondo S.J."/>
            <person name="Dannebaum R.O."/>
            <person name="Kuo R.C."/>
            <person name="Labutti K."/>
            <person name="Haridas S."/>
            <person name="Kuo A."/>
            <person name="Salamov A."/>
            <person name="Ahrendt S.R."/>
            <person name="Lipzen A."/>
            <person name="Sullivan W."/>
            <person name="Andreopoulos W.B."/>
            <person name="Clum A."/>
            <person name="Lindquist E."/>
            <person name="Daum C."/>
            <person name="Ramamoorthy G.K."/>
            <person name="Gryganskyi A."/>
            <person name="Culley D."/>
            <person name="Magnuson J.K."/>
            <person name="James T.Y."/>
            <person name="O'Malley M.A."/>
            <person name="Stajich J.E."/>
            <person name="Spatafora J.W."/>
            <person name="Visel A."/>
            <person name="Grigoriev I.V."/>
        </authorList>
    </citation>
    <scope>NUCLEOTIDE SEQUENCE [LARGE SCALE GENOMIC DNA]</scope>
    <source>
        <strain evidence="8 9">CBS 115471</strain>
    </source>
</reference>
<organism evidence="8 9">
    <name type="scientific">Clohesyomyces aquaticus</name>
    <dbReference type="NCBI Taxonomy" id="1231657"/>
    <lineage>
        <taxon>Eukaryota</taxon>
        <taxon>Fungi</taxon>
        <taxon>Dikarya</taxon>
        <taxon>Ascomycota</taxon>
        <taxon>Pezizomycotina</taxon>
        <taxon>Dothideomycetes</taxon>
        <taxon>Pleosporomycetidae</taxon>
        <taxon>Pleosporales</taxon>
        <taxon>Lindgomycetaceae</taxon>
        <taxon>Clohesyomyces</taxon>
    </lineage>
</organism>
<evidence type="ECO:0000313" key="8">
    <source>
        <dbReference type="EMBL" id="ORY10283.1"/>
    </source>
</evidence>
<dbReference type="InterPro" id="IPR033121">
    <property type="entry name" value="PEPTIDASE_A1"/>
</dbReference>
<dbReference type="InterPro" id="IPR021109">
    <property type="entry name" value="Peptidase_aspartic_dom_sf"/>
</dbReference>
<dbReference type="PROSITE" id="PS51767">
    <property type="entry name" value="PEPTIDASE_A1"/>
    <property type="match status" value="1"/>
</dbReference>
<proteinExistence type="inferred from homology"/>
<feature type="domain" description="Peptidase A1" evidence="7">
    <location>
        <begin position="112"/>
        <end position="442"/>
    </location>
</feature>
<feature type="region of interest" description="Disordered" evidence="6">
    <location>
        <begin position="78"/>
        <end position="101"/>
    </location>
</feature>
<dbReference type="Proteomes" id="UP000193144">
    <property type="component" value="Unassembled WGS sequence"/>
</dbReference>
<keyword evidence="2" id="KW-0645">Protease</keyword>
<evidence type="ECO:0000313" key="9">
    <source>
        <dbReference type="Proteomes" id="UP000193144"/>
    </source>
</evidence>
<dbReference type="GO" id="GO:0006508">
    <property type="term" value="P:proteolysis"/>
    <property type="evidence" value="ECO:0007669"/>
    <property type="project" value="UniProtKB-KW"/>
</dbReference>
<dbReference type="EMBL" id="MCFA01000075">
    <property type="protein sequence ID" value="ORY10283.1"/>
    <property type="molecule type" value="Genomic_DNA"/>
</dbReference>
<keyword evidence="9" id="KW-1185">Reference proteome</keyword>
<keyword evidence="3" id="KW-0064">Aspartyl protease</keyword>
<accession>A0A1Y1ZJ62</accession>
<evidence type="ECO:0000256" key="5">
    <source>
        <dbReference type="PIRSR" id="PIRSR601461-1"/>
    </source>
</evidence>
<feature type="active site" evidence="5">
    <location>
        <position position="333"/>
    </location>
</feature>